<feature type="domain" description="PA" evidence="3">
    <location>
        <begin position="172"/>
        <end position="265"/>
    </location>
</feature>
<evidence type="ECO:0008006" key="7">
    <source>
        <dbReference type="Google" id="ProtNLM"/>
    </source>
</evidence>
<proteinExistence type="predicted"/>
<evidence type="ECO:0000256" key="2">
    <source>
        <dbReference type="ARBA" id="ARBA00023180"/>
    </source>
</evidence>
<gene>
    <name evidence="5" type="ORF">E6K80_07480</name>
</gene>
<dbReference type="InterPro" id="IPR046450">
    <property type="entry name" value="PA_dom_sf"/>
</dbReference>
<feature type="domain" description="FlgD/Vpr Ig-like" evidence="4">
    <location>
        <begin position="372"/>
        <end position="436"/>
    </location>
</feature>
<dbReference type="Pfam" id="PF13860">
    <property type="entry name" value="FlgD_ig"/>
    <property type="match status" value="1"/>
</dbReference>
<evidence type="ECO:0000259" key="4">
    <source>
        <dbReference type="Pfam" id="PF13860"/>
    </source>
</evidence>
<dbReference type="PANTHER" id="PTHR22702">
    <property type="entry name" value="PROTEASE-ASSOCIATED DOMAIN-CONTAINING PROTEIN"/>
    <property type="match status" value="1"/>
</dbReference>
<feature type="non-terminal residue" evidence="5">
    <location>
        <position position="1"/>
    </location>
</feature>
<dbReference type="InterPro" id="IPR003137">
    <property type="entry name" value="PA_domain"/>
</dbReference>
<evidence type="ECO:0000313" key="5">
    <source>
        <dbReference type="EMBL" id="TMQ70765.1"/>
    </source>
</evidence>
<dbReference type="AlphaFoldDB" id="A0A538U4G1"/>
<dbReference type="Proteomes" id="UP000319836">
    <property type="component" value="Unassembled WGS sequence"/>
</dbReference>
<dbReference type="CDD" id="cd04818">
    <property type="entry name" value="PA_subtilisin_1"/>
    <property type="match status" value="1"/>
</dbReference>
<name>A0A538U4G1_UNCEI</name>
<dbReference type="SUPFAM" id="SSF52025">
    <property type="entry name" value="PA domain"/>
    <property type="match status" value="1"/>
</dbReference>
<dbReference type="Gene3D" id="3.50.30.30">
    <property type="match status" value="1"/>
</dbReference>
<dbReference type="EMBL" id="VBPA01000181">
    <property type="protein sequence ID" value="TMQ70765.1"/>
    <property type="molecule type" value="Genomic_DNA"/>
</dbReference>
<accession>A0A538U4G1</accession>
<evidence type="ECO:0000256" key="1">
    <source>
        <dbReference type="ARBA" id="ARBA00022729"/>
    </source>
</evidence>
<keyword evidence="2" id="KW-0325">Glycoprotein</keyword>
<evidence type="ECO:0000313" key="6">
    <source>
        <dbReference type="Proteomes" id="UP000319836"/>
    </source>
</evidence>
<dbReference type="PANTHER" id="PTHR22702:SF1">
    <property type="entry name" value="PROTEASE-ASSOCIATED DOMAIN-CONTAINING PROTEIN 1"/>
    <property type="match status" value="1"/>
</dbReference>
<comment type="caution">
    <text evidence="5">The sequence shown here is derived from an EMBL/GenBank/DDBJ whole genome shotgun (WGS) entry which is preliminary data.</text>
</comment>
<evidence type="ECO:0000259" key="3">
    <source>
        <dbReference type="Pfam" id="PF02225"/>
    </source>
</evidence>
<reference evidence="5 6" key="1">
    <citation type="journal article" date="2019" name="Nat. Microbiol.">
        <title>Mediterranean grassland soil C-N compound turnover is dependent on rainfall and depth, and is mediated by genomically divergent microorganisms.</title>
        <authorList>
            <person name="Diamond S."/>
            <person name="Andeer P.F."/>
            <person name="Li Z."/>
            <person name="Crits-Christoph A."/>
            <person name="Burstein D."/>
            <person name="Anantharaman K."/>
            <person name="Lane K.R."/>
            <person name="Thomas B.C."/>
            <person name="Pan C."/>
            <person name="Northen T.R."/>
            <person name="Banfield J.F."/>
        </authorList>
    </citation>
    <scope>NUCLEOTIDE SEQUENCE [LARGE SCALE GENOMIC DNA]</scope>
    <source>
        <strain evidence="5">WS_10</strain>
    </source>
</reference>
<dbReference type="InterPro" id="IPR025965">
    <property type="entry name" value="FlgD/Vpr_Ig-like"/>
</dbReference>
<sequence>LTGYLYVQALANKLSGVDQDPALNDMTITFNVDVDNSACLLTTNWYYGVDGHEGTDIELLPVMIHEIGHGLGFTSQVSSTDGTYTGAFPSIFSHFILDDGSGLHWDQMTPTQRAASYVNTGNVVWDGPAANAQASVILDRQRLVTVTAPAAIAGPYRAGVATFGPDVTDPVVTAPVVLANDGVADLSLSNGCTSFVNAAQIAGKIALVDRGSCTFVTKALNAQNAGAVGAIIADSISTPIALDLGGSDQSITIPVVGITLADANLIKGQLGAGVTATIGGQHASWRTGADLAGHVRLYAPNPAEGGSSISHFDRSALPNLLMEPGITNSLYSQVDLTRHVFRDLGWFNGSTITGVPDGPTPDLRLTSAPNPFDGATTISFRLGRSGPVQLAVYDVGGRRVRELMNGWMPAGAHSFAWNGLDGEGAGAPAGVYLIRLRSPEGTWSGRVARLR</sequence>
<dbReference type="Pfam" id="PF02225">
    <property type="entry name" value="PA"/>
    <property type="match status" value="1"/>
</dbReference>
<dbReference type="SUPFAM" id="SSF55486">
    <property type="entry name" value="Metalloproteases ('zincins'), catalytic domain"/>
    <property type="match status" value="1"/>
</dbReference>
<dbReference type="Gene3D" id="2.60.40.4070">
    <property type="match status" value="1"/>
</dbReference>
<protein>
    <recommendedName>
        <fullName evidence="7">T9SS type A sorting domain-containing protein</fullName>
    </recommendedName>
</protein>
<keyword evidence="1" id="KW-0732">Signal</keyword>
<organism evidence="5 6">
    <name type="scientific">Eiseniibacteriota bacterium</name>
    <dbReference type="NCBI Taxonomy" id="2212470"/>
    <lineage>
        <taxon>Bacteria</taxon>
        <taxon>Candidatus Eiseniibacteriota</taxon>
    </lineage>
</organism>